<dbReference type="InterPro" id="IPR007046">
    <property type="entry name" value="RNA_pol_sigma_54_core-bd"/>
</dbReference>
<gene>
    <name evidence="11" type="ORF">MBAV_003630</name>
</gene>
<evidence type="ECO:0000256" key="2">
    <source>
        <dbReference type="ARBA" id="ARBA00022478"/>
    </source>
</evidence>
<evidence type="ECO:0000259" key="10">
    <source>
        <dbReference type="Pfam" id="PF04963"/>
    </source>
</evidence>
<evidence type="ECO:0000256" key="7">
    <source>
        <dbReference type="ARBA" id="ARBA00023125"/>
    </source>
</evidence>
<dbReference type="Proteomes" id="UP000033423">
    <property type="component" value="Unassembled WGS sequence"/>
</dbReference>
<dbReference type="GO" id="GO:0001216">
    <property type="term" value="F:DNA-binding transcription activator activity"/>
    <property type="evidence" value="ECO:0007669"/>
    <property type="project" value="InterPro"/>
</dbReference>
<evidence type="ECO:0000256" key="8">
    <source>
        <dbReference type="ARBA" id="ARBA00023163"/>
    </source>
</evidence>
<sequence length="478" mass="54564">MALETRLEAKLTQKLVLTPQLQLAIKLLQLPQLELTQTINQEMIENPFLEENQEQEEAIHGEEPVVEATSNNDAGESEITADTMTTFSVDDYFEERGSDGRDLGYFNSGMVEKPGFETFLTTSSDLADHLKWQLRFCNASDELRELAEMVIGNIDENGYLCATVKELVALLNVGAAKVQRAIALVQSFDPHGVGARDLQECLLIQLRFLGLEGTMIESMVCNNLVDLERKKYQAIARHYSVEMDEVMAAVKIIERLEPKPGRNYSNTQIAYVAPDVFVEKTGDDYRIILNDEHIPRIRISGIYRDLLQNKKSLDKVDKQFLLEKYKSALWLMKSLDERNKTIYRVTESVLKFQLDFFEKGVQALKPLNLKVIAEDISMHESNISRVTSNKYLACSHGVFPFRYFFSSSLSSLDGDVSSTSVKELIKKIISEEDRKNPLTDLKIVEMFKSQNIKIARRTLAKYREELRIPSHTKRKVTD</sequence>
<dbReference type="GO" id="GO:0000428">
    <property type="term" value="C:DNA-directed RNA polymerase complex"/>
    <property type="evidence" value="ECO:0007669"/>
    <property type="project" value="UniProtKB-KW"/>
</dbReference>
<dbReference type="GO" id="GO:0003677">
    <property type="term" value="F:DNA binding"/>
    <property type="evidence" value="ECO:0007669"/>
    <property type="project" value="UniProtKB-KW"/>
</dbReference>
<dbReference type="GO" id="GO:0006352">
    <property type="term" value="P:DNA-templated transcription initiation"/>
    <property type="evidence" value="ECO:0007669"/>
    <property type="project" value="InterPro"/>
</dbReference>
<dbReference type="Pfam" id="PF00309">
    <property type="entry name" value="Sigma54_AID"/>
    <property type="match status" value="1"/>
</dbReference>
<dbReference type="PRINTS" id="PR00045">
    <property type="entry name" value="SIGMA54FCT"/>
</dbReference>
<comment type="similarity">
    <text evidence="1">Belongs to the sigma-54 factor family.</text>
</comment>
<organism evidence="11 12">
    <name type="scientific">Candidatus Magnetobacterium bavaricum</name>
    <dbReference type="NCBI Taxonomy" id="29290"/>
    <lineage>
        <taxon>Bacteria</taxon>
        <taxon>Pseudomonadati</taxon>
        <taxon>Nitrospirota</taxon>
        <taxon>Thermodesulfovibrionia</taxon>
        <taxon>Thermodesulfovibrionales</taxon>
        <taxon>Candidatus Magnetobacteriaceae</taxon>
        <taxon>Candidatus Magnetobacterium</taxon>
    </lineage>
</organism>
<dbReference type="InterPro" id="IPR038709">
    <property type="entry name" value="RpoN_core-bd_sf"/>
</dbReference>
<keyword evidence="5" id="KW-0805">Transcription regulation</keyword>
<keyword evidence="8" id="KW-0804">Transcription</keyword>
<dbReference type="PIRSF" id="PIRSF000774">
    <property type="entry name" value="RpoN"/>
    <property type="match status" value="1"/>
</dbReference>
<evidence type="ECO:0000256" key="5">
    <source>
        <dbReference type="ARBA" id="ARBA00023015"/>
    </source>
</evidence>
<feature type="domain" description="RNA polymerase sigma factor 54 core-binding" evidence="10">
    <location>
        <begin position="116"/>
        <end position="303"/>
    </location>
</feature>
<dbReference type="NCBIfam" id="TIGR02395">
    <property type="entry name" value="rpoN_sigma"/>
    <property type="match status" value="1"/>
</dbReference>
<dbReference type="AlphaFoldDB" id="A0A0F3GQJ9"/>
<dbReference type="PATRIC" id="fig|29290.4.peg.4825"/>
<keyword evidence="7" id="KW-0238">DNA-binding</keyword>
<keyword evidence="12" id="KW-1185">Reference proteome</keyword>
<keyword evidence="3" id="KW-0808">Transferase</keyword>
<evidence type="ECO:0000256" key="6">
    <source>
        <dbReference type="ARBA" id="ARBA00023082"/>
    </source>
</evidence>
<dbReference type="Gene3D" id="1.10.10.1330">
    <property type="entry name" value="RNA polymerase sigma-54 factor, core-binding domain"/>
    <property type="match status" value="1"/>
</dbReference>
<feature type="domain" description="RNA polymerase sigma factor 54 DNA-binding" evidence="9">
    <location>
        <begin position="319"/>
        <end position="475"/>
    </location>
</feature>
<dbReference type="InterPro" id="IPR007634">
    <property type="entry name" value="RNA_pol_sigma_54_DNA-bd"/>
</dbReference>
<dbReference type="PANTHER" id="PTHR32248:SF4">
    <property type="entry name" value="RNA POLYMERASE SIGMA-54 FACTOR"/>
    <property type="match status" value="1"/>
</dbReference>
<protein>
    <submittedName>
        <fullName evidence="11">RNA polymerase sigma54 factor</fullName>
    </submittedName>
</protein>
<dbReference type="Pfam" id="PF04963">
    <property type="entry name" value="Sigma54_CBD"/>
    <property type="match status" value="1"/>
</dbReference>
<dbReference type="InterPro" id="IPR000394">
    <property type="entry name" value="RNA_pol_sigma_54"/>
</dbReference>
<evidence type="ECO:0000313" key="11">
    <source>
        <dbReference type="EMBL" id="KJU84181.1"/>
    </source>
</evidence>
<name>A0A0F3GQJ9_9BACT</name>
<dbReference type="PANTHER" id="PTHR32248">
    <property type="entry name" value="RNA POLYMERASE SIGMA-54 FACTOR"/>
    <property type="match status" value="1"/>
</dbReference>
<keyword evidence="4" id="KW-0548">Nucleotidyltransferase</keyword>
<dbReference type="EMBL" id="LACI01001582">
    <property type="protein sequence ID" value="KJU84181.1"/>
    <property type="molecule type" value="Genomic_DNA"/>
</dbReference>
<dbReference type="GO" id="GO:0016987">
    <property type="term" value="F:sigma factor activity"/>
    <property type="evidence" value="ECO:0007669"/>
    <property type="project" value="UniProtKB-KW"/>
</dbReference>
<comment type="caution">
    <text evidence="11">The sequence shown here is derived from an EMBL/GenBank/DDBJ whole genome shotgun (WGS) entry which is preliminary data.</text>
</comment>
<dbReference type="Pfam" id="PF04552">
    <property type="entry name" value="Sigma54_DBD"/>
    <property type="match status" value="1"/>
</dbReference>
<evidence type="ECO:0000256" key="1">
    <source>
        <dbReference type="ARBA" id="ARBA00008798"/>
    </source>
</evidence>
<accession>A0A0F3GQJ9</accession>
<dbReference type="PROSITE" id="PS50044">
    <property type="entry name" value="SIGMA54_3"/>
    <property type="match status" value="1"/>
</dbReference>
<dbReference type="Gene3D" id="1.10.10.60">
    <property type="entry name" value="Homeodomain-like"/>
    <property type="match status" value="1"/>
</dbReference>
<keyword evidence="6" id="KW-0731">Sigma factor</keyword>
<evidence type="ECO:0000259" key="9">
    <source>
        <dbReference type="Pfam" id="PF04552"/>
    </source>
</evidence>
<keyword evidence="2" id="KW-0240">DNA-directed RNA polymerase</keyword>
<evidence type="ECO:0000313" key="12">
    <source>
        <dbReference type="Proteomes" id="UP000033423"/>
    </source>
</evidence>
<proteinExistence type="inferred from homology"/>
<dbReference type="GO" id="GO:0016779">
    <property type="term" value="F:nucleotidyltransferase activity"/>
    <property type="evidence" value="ECO:0007669"/>
    <property type="project" value="UniProtKB-KW"/>
</dbReference>
<evidence type="ECO:0000256" key="4">
    <source>
        <dbReference type="ARBA" id="ARBA00022695"/>
    </source>
</evidence>
<evidence type="ECO:0000256" key="3">
    <source>
        <dbReference type="ARBA" id="ARBA00022679"/>
    </source>
</evidence>
<reference evidence="11 12" key="1">
    <citation type="submission" date="2015-02" db="EMBL/GenBank/DDBJ databases">
        <title>Single-cell genomics of uncultivated deep-branching MTB reveals a conserved set of magnetosome genes.</title>
        <authorList>
            <person name="Kolinko S."/>
            <person name="Richter M."/>
            <person name="Glockner F.O."/>
            <person name="Brachmann A."/>
            <person name="Schuler D."/>
        </authorList>
    </citation>
    <scope>NUCLEOTIDE SEQUENCE [LARGE SCALE GENOMIC DNA]</scope>
    <source>
        <strain evidence="11">TM-1</strain>
    </source>
</reference>